<dbReference type="PANTHER" id="PTHR21506">
    <property type="entry name" value="COMPONENT OF OLIGOMERIC GOLGI COMPLEX 6"/>
    <property type="match status" value="1"/>
</dbReference>
<evidence type="ECO:0000313" key="12">
    <source>
        <dbReference type="EMBL" id="CDF34951.1"/>
    </source>
</evidence>
<dbReference type="GO" id="GO:0006891">
    <property type="term" value="P:intra-Golgi vesicle-mediated transport"/>
    <property type="evidence" value="ECO:0007669"/>
    <property type="project" value="UniProtKB-UniRule"/>
</dbReference>
<evidence type="ECO:0000259" key="11">
    <source>
        <dbReference type="Pfam" id="PF20653"/>
    </source>
</evidence>
<dbReference type="Pfam" id="PF20653">
    <property type="entry name" value="COG6_C"/>
    <property type="match status" value="1"/>
</dbReference>
<evidence type="ECO:0000256" key="4">
    <source>
        <dbReference type="ARBA" id="ARBA00022448"/>
    </source>
</evidence>
<dbReference type="GO" id="GO:0017119">
    <property type="term" value="C:Golgi transport complex"/>
    <property type="evidence" value="ECO:0007669"/>
    <property type="project" value="UniProtKB-UniRule"/>
</dbReference>
<dbReference type="Pfam" id="PF06419">
    <property type="entry name" value="COG6_N"/>
    <property type="match status" value="1"/>
</dbReference>
<dbReference type="GeneID" id="17322485"/>
<evidence type="ECO:0000256" key="7">
    <source>
        <dbReference type="ARBA" id="ARBA00023136"/>
    </source>
</evidence>
<evidence type="ECO:0000256" key="1">
    <source>
        <dbReference type="ARBA" id="ARBA00004395"/>
    </source>
</evidence>
<comment type="similarity">
    <text evidence="2 9">Belongs to the COG6 family.</text>
</comment>
<keyword evidence="7 9" id="KW-0472">Membrane</keyword>
<protein>
    <recommendedName>
        <fullName evidence="3 9">Conserved oligomeric Golgi complex subunit 6</fullName>
        <shortName evidence="9">COG complex subunit 6</shortName>
    </recommendedName>
    <alternativeName>
        <fullName evidence="8 9">Component of oligomeric Golgi complex 6</fullName>
    </alternativeName>
</protein>
<evidence type="ECO:0000259" key="10">
    <source>
        <dbReference type="Pfam" id="PF06419"/>
    </source>
</evidence>
<evidence type="ECO:0000256" key="5">
    <source>
        <dbReference type="ARBA" id="ARBA00022927"/>
    </source>
</evidence>
<reference evidence="13" key="1">
    <citation type="journal article" date="2013" name="Proc. Natl. Acad. Sci. U.S.A.">
        <title>Genome structure and metabolic features in the red seaweed Chondrus crispus shed light on evolution of the Archaeplastida.</title>
        <authorList>
            <person name="Collen J."/>
            <person name="Porcel B."/>
            <person name="Carre W."/>
            <person name="Ball S.G."/>
            <person name="Chaparro C."/>
            <person name="Tonon T."/>
            <person name="Barbeyron T."/>
            <person name="Michel G."/>
            <person name="Noel B."/>
            <person name="Valentin K."/>
            <person name="Elias M."/>
            <person name="Artiguenave F."/>
            <person name="Arun A."/>
            <person name="Aury J.M."/>
            <person name="Barbosa-Neto J.F."/>
            <person name="Bothwell J.H."/>
            <person name="Bouget F.Y."/>
            <person name="Brillet L."/>
            <person name="Cabello-Hurtado F."/>
            <person name="Capella-Gutierrez S."/>
            <person name="Charrier B."/>
            <person name="Cladiere L."/>
            <person name="Cock J.M."/>
            <person name="Coelho S.M."/>
            <person name="Colleoni C."/>
            <person name="Czjzek M."/>
            <person name="Da Silva C."/>
            <person name="Delage L."/>
            <person name="Denoeud F."/>
            <person name="Deschamps P."/>
            <person name="Dittami S.M."/>
            <person name="Gabaldon T."/>
            <person name="Gachon C.M."/>
            <person name="Groisillier A."/>
            <person name="Herve C."/>
            <person name="Jabbari K."/>
            <person name="Katinka M."/>
            <person name="Kloareg B."/>
            <person name="Kowalczyk N."/>
            <person name="Labadie K."/>
            <person name="Leblanc C."/>
            <person name="Lopez P.J."/>
            <person name="McLachlan D.H."/>
            <person name="Meslet-Cladiere L."/>
            <person name="Moustafa A."/>
            <person name="Nehr Z."/>
            <person name="Nyvall Collen P."/>
            <person name="Panaud O."/>
            <person name="Partensky F."/>
            <person name="Poulain J."/>
            <person name="Rensing S.A."/>
            <person name="Rousvoal S."/>
            <person name="Samson G."/>
            <person name="Symeonidi A."/>
            <person name="Weissenbach J."/>
            <person name="Zambounis A."/>
            <person name="Wincker P."/>
            <person name="Boyen C."/>
        </authorList>
    </citation>
    <scope>NUCLEOTIDE SEQUENCE [LARGE SCALE GENOMIC DNA]</scope>
    <source>
        <strain evidence="13">cv. Stackhouse</strain>
    </source>
</reference>
<keyword evidence="5 9" id="KW-0653">Protein transport</keyword>
<dbReference type="Gramene" id="CDF34951">
    <property type="protein sequence ID" value="CDF34951"/>
    <property type="gene ID" value="CHC_T00003522001"/>
</dbReference>
<keyword evidence="6 9" id="KW-0333">Golgi apparatus</keyword>
<comment type="subcellular location">
    <subcellularLocation>
        <location evidence="1 9">Golgi apparatus membrane</location>
        <topology evidence="1 9">Peripheral membrane protein</topology>
    </subcellularLocation>
</comment>
<dbReference type="InterPro" id="IPR048369">
    <property type="entry name" value="COG6_C"/>
</dbReference>
<dbReference type="OMA" id="HSCLDFF"/>
<keyword evidence="4 9" id="KW-0813">Transport</keyword>
<evidence type="ECO:0000256" key="3">
    <source>
        <dbReference type="ARBA" id="ARBA00020973"/>
    </source>
</evidence>
<evidence type="ECO:0000256" key="6">
    <source>
        <dbReference type="ARBA" id="ARBA00023034"/>
    </source>
</evidence>
<gene>
    <name evidence="12" type="ORF">CHC_T00003522001</name>
</gene>
<dbReference type="AlphaFoldDB" id="R7QBZ7"/>
<dbReference type="PANTHER" id="PTHR21506:SF0">
    <property type="entry name" value="CONSERVED OLIGOMERIC GOLGI COMPLEX SUBUNIT 6"/>
    <property type="match status" value="1"/>
</dbReference>
<dbReference type="OrthoDB" id="272987at2759"/>
<dbReference type="InterPro" id="IPR048368">
    <property type="entry name" value="COG6_N"/>
</dbReference>
<dbReference type="KEGG" id="ccp:CHC_T00003522001"/>
<accession>R7QBZ7</accession>
<dbReference type="SMART" id="SM01087">
    <property type="entry name" value="COG6"/>
    <property type="match status" value="1"/>
</dbReference>
<dbReference type="GO" id="GO:0015031">
    <property type="term" value="P:protein transport"/>
    <property type="evidence" value="ECO:0007669"/>
    <property type="project" value="UniProtKB-KW"/>
</dbReference>
<feature type="domain" description="Conserved Oligomeric Golgi complex subunit 6 C-terminal" evidence="11">
    <location>
        <begin position="92"/>
        <end position="578"/>
    </location>
</feature>
<dbReference type="GO" id="GO:0000139">
    <property type="term" value="C:Golgi membrane"/>
    <property type="evidence" value="ECO:0007669"/>
    <property type="project" value="UniProtKB-SubCell"/>
</dbReference>
<dbReference type="EMBL" id="HG001711">
    <property type="protein sequence ID" value="CDF34951.1"/>
    <property type="molecule type" value="Genomic_DNA"/>
</dbReference>
<organism evidence="12 13">
    <name type="scientific">Chondrus crispus</name>
    <name type="common">Carrageen Irish moss</name>
    <name type="synonym">Polymorpha crispa</name>
    <dbReference type="NCBI Taxonomy" id="2769"/>
    <lineage>
        <taxon>Eukaryota</taxon>
        <taxon>Rhodophyta</taxon>
        <taxon>Florideophyceae</taxon>
        <taxon>Rhodymeniophycidae</taxon>
        <taxon>Gigartinales</taxon>
        <taxon>Gigartinaceae</taxon>
        <taxon>Chondrus</taxon>
    </lineage>
</organism>
<feature type="domain" description="Conserved oligomeric complex COG6 N-terminal" evidence="10">
    <location>
        <begin position="1"/>
        <end position="62"/>
    </location>
</feature>
<evidence type="ECO:0000256" key="9">
    <source>
        <dbReference type="RuleBase" id="RU365075"/>
    </source>
</evidence>
<dbReference type="STRING" id="2769.R7QBZ7"/>
<dbReference type="InterPro" id="IPR010490">
    <property type="entry name" value="COG6"/>
</dbReference>
<dbReference type="RefSeq" id="XP_005714770.1">
    <property type="nucleotide sequence ID" value="XM_005714713.1"/>
</dbReference>
<evidence type="ECO:0000313" key="13">
    <source>
        <dbReference type="Proteomes" id="UP000012073"/>
    </source>
</evidence>
<keyword evidence="13" id="KW-1185">Reference proteome</keyword>
<name>R7QBZ7_CHOCR</name>
<dbReference type="PhylomeDB" id="R7QBZ7"/>
<evidence type="ECO:0000256" key="8">
    <source>
        <dbReference type="ARBA" id="ARBA00031348"/>
    </source>
</evidence>
<dbReference type="Proteomes" id="UP000012073">
    <property type="component" value="Unassembled WGS sequence"/>
</dbReference>
<comment type="function">
    <text evidence="9">Required for normal Golgi function.</text>
</comment>
<comment type="subunit">
    <text evidence="9">Component of the conserved oligomeric Golgi complex.</text>
</comment>
<evidence type="ECO:0000256" key="2">
    <source>
        <dbReference type="ARBA" id="ARBA00011023"/>
    </source>
</evidence>
<proteinExistence type="inferred from homology"/>
<sequence length="588" mass="64649">MQSDVDKLTARLSGARSGASKVVAQTSQLRAKLSDSEHRAAVSGAFLQRFVLSPDQMTALESDTVDASFLGALHKLEKIHDNSRVLLRMKNQRAGLEALEFAATKREEAYEKVFRFVQAQCGTLDVDAEEQEEEAALLRQAIRALRARPMLLRFCAEEVGSARRASLVSRFVSALTKGGPGGMPRPIELHAHDPMRYTNDMLAWIHQALASEKELTNRLFTADANESDERTKSHNEELALKVLNTVFDALCRPFRIRFEQALEQTLPVVVLYRLASLLEFYASTMSQLLGRDAALPEMLMECNSIAMYGFFSAWKSKMESFRVAGIGPSEDLMPPVAVNQSMTRLDEIMATLDASLTPEDARQGQISAVLEVILNPLQALCESMSTKRLAALEQHVFMANCIDSMRMPLMAYSFATSRVEQLTKTADVHIDHYIRLSSVIVLRRCGLADRARILSEAKQAAADTTRSEKDEGSSASKGGFIPLSKVAGMDAEALSISVKNFYAMLFGGSTIGSSEALQPPHVSNITNVRARNRARAAVAEILARTHTEIYNAVQDPANQYGPDAVSAVGLRDPQKVELILSNGHIGSR</sequence>